<name>A0A2D0JVK3_9GAMM</name>
<feature type="chain" id="PRO_5012700160" evidence="3">
    <location>
        <begin position="42"/>
        <end position="1496"/>
    </location>
</feature>
<feature type="compositionally biased region" description="Polar residues" evidence="2">
    <location>
        <begin position="994"/>
        <end position="1017"/>
    </location>
</feature>
<dbReference type="Pfam" id="PF13332">
    <property type="entry name" value="Fil_haemagg_2"/>
    <property type="match status" value="4"/>
</dbReference>
<dbReference type="InterPro" id="IPR008638">
    <property type="entry name" value="FhaB/CdiA-like_TPS"/>
</dbReference>
<evidence type="ECO:0000259" key="4">
    <source>
        <dbReference type="SMART" id="SM00912"/>
    </source>
</evidence>
<dbReference type="SUPFAM" id="SSF51126">
    <property type="entry name" value="Pectin lyase-like"/>
    <property type="match status" value="1"/>
</dbReference>
<dbReference type="NCBIfam" id="TIGR01901">
    <property type="entry name" value="adhes_NPXG"/>
    <property type="match status" value="1"/>
</dbReference>
<proteinExistence type="predicted"/>
<dbReference type="EMBL" id="NITZ01000002">
    <property type="protein sequence ID" value="PHM50394.1"/>
    <property type="molecule type" value="Genomic_DNA"/>
</dbReference>
<evidence type="ECO:0000256" key="1">
    <source>
        <dbReference type="ARBA" id="ARBA00022656"/>
    </source>
</evidence>
<feature type="region of interest" description="Disordered" evidence="2">
    <location>
        <begin position="989"/>
        <end position="1017"/>
    </location>
</feature>
<protein>
    <submittedName>
        <fullName evidence="5">XhlA, cell surface associated hemolysin</fullName>
    </submittedName>
</protein>
<dbReference type="InterPro" id="IPR012334">
    <property type="entry name" value="Pectin_lyas_fold"/>
</dbReference>
<feature type="region of interest" description="Disordered" evidence="2">
    <location>
        <begin position="1322"/>
        <end position="1362"/>
    </location>
</feature>
<dbReference type="SMART" id="SM00912">
    <property type="entry name" value="Haemagg_act"/>
    <property type="match status" value="1"/>
</dbReference>
<feature type="domain" description="Filamentous haemagglutinin FhaB/tRNA nuclease CdiA-like TPS" evidence="4">
    <location>
        <begin position="60"/>
        <end position="180"/>
    </location>
</feature>
<evidence type="ECO:0000256" key="3">
    <source>
        <dbReference type="SAM" id="SignalP"/>
    </source>
</evidence>
<accession>A0A2D0JVK3</accession>
<feature type="compositionally biased region" description="Polar residues" evidence="2">
    <location>
        <begin position="1214"/>
        <end position="1231"/>
    </location>
</feature>
<sequence>MAIKKVNQGNYMKSKIFKLSSTGKLAASMAIILATCSVSFANGITPGGDAAYRPDVTQADTGATVINIVAPSESGLSHNQYQDFNVNQMGAVLNNSLVDGQSQLAGELSANSNLNGQAASVILNEVISRNPSFLLGEQEIFGMAADYILANPNGITCNGCGFINTNQASLVVGNPLVENSALQGFSTLDNQMALKIGNNGLSHNDVLNLIAPKINSNGQVIVSKAINITTGNNQVSADGRVLASQQENIAALDSYYLGSMQAGRIRILNTAEGSGVNLQGKMTANEGIDIESYGDVKLEAATLKGGDITLQADNLLSRGFLNKSVSDTPGSNKSQGYFSSAYTQKKQISESVARTQLEGKNITLNAKQHNRVVATDIDGDNVTLTGADLKLDGQELHQLDRSTNNQREVFWRYDVTYETEKHQHEGNTINARQNVHLKANEGNAEVLGSKINAGNKLTVSAAKDVKLAGLVESEVTTEKGYKKNHSLSLQTGHWNKVNTAQRSVGNELKAGGDIGIEAGGNANITGTHIHSGNNLIVSAGQQANITVQSLVDDQVLEKDKTYWGGIAGGSKKDNRDKSETHHISEVTAGGHLLLTGMNGVTITGSKVKAEKGAYVEANDGQLTIDNAVSHTYKEVDERKGTIFNITKNTNQEQNKQQKSSSSHLVSDTDLKLLSNKDINVIGSLVKSASELQLNTSGNINILNYGEKNQYQQEKTNLDWQYYAKEAKDKQYRAGVGFVHVLDKQQNENITQRPSELSGGNLTVNAGKNVTVTGANLVTTKGDAKITGNNVSLLAGEESASTSTSQEKVDSSVFFTGGMDKFGSGVEGAYNKNGQSQNRTTATVTKTQVTGNLDLNAMGELKQQGTDHQVQGTYQANAGSIKNVATANTESGSTSQLQVGGEISATADYSATTRPIEKTAKAASDKKLDTAISKTGLPNVGIELEMNGNSRYTNNQKSDAVVTSVKAGDIKVTTNGDVYDQGTQYQANKGGVSLTAGSHTSEAAVNSQNSQSSDTTGNARLRVYTTTGADISVNGKGNGSYKETSNSNSNAVTGSINAQNGINVQVTRDARYQGTSMNAGKGATNVGAGGNIQFNQATNRSEQKNSGYNGEISLTVGTNPDGKNFDASLGGGYNTSNQNKTTAQTSAITGGQGVNLNAGNNVALQGANVSGKQVDLTAQRGKIDLTSAQDTENAHGWNVSAKAKGGFSSKARNNEGGNSAANNTAGDNSATGNTAAADRIIDNKYNIGGELKFGVNRLDQTTHRNTQISGGNVTLTSAGDTSLKGANVTADQVTGKVGGNFNVESLKDSTHRLDAGLDAGLGYSKTVKGDNPSKQAVPTAAEGSSGNTATTETAAADNANGKAPSLKDQLTATFKGFNGKLKGNYDTLDRETVGKQTTLNGAQGVNLDISGTTYLVGSKIDSTQGPVTVNTQQINQQSVTGYDKSRNLGANVPDSIIGLATTAQKDIFSGKVPFVKNESHNSELPTVRSEVKGRQLD</sequence>
<reference evidence="5 6" key="1">
    <citation type="journal article" date="2017" name="Nat. Microbiol.">
        <title>Natural product diversity associated with the nematode symbionts Photorhabdus and Xenorhabdus.</title>
        <authorList>
            <person name="Tobias N.J."/>
            <person name="Wolff H."/>
            <person name="Djahanschiri B."/>
            <person name="Grundmann F."/>
            <person name="Kronenwerth M."/>
            <person name="Shi Y.M."/>
            <person name="Simonyi S."/>
            <person name="Grun P."/>
            <person name="Shapiro-Ilan D."/>
            <person name="Pidot S.J."/>
            <person name="Stinear T.P."/>
            <person name="Ebersberger I."/>
            <person name="Bode H.B."/>
        </authorList>
    </citation>
    <scope>NUCLEOTIDE SEQUENCE [LARGE SCALE GENOMIC DNA]</scope>
    <source>
        <strain evidence="5 6">DSM 17902</strain>
    </source>
</reference>
<dbReference type="GO" id="GO:0090729">
    <property type="term" value="F:toxin activity"/>
    <property type="evidence" value="ECO:0007669"/>
    <property type="project" value="UniProtKB-KW"/>
</dbReference>
<dbReference type="InterPro" id="IPR011050">
    <property type="entry name" value="Pectin_lyase_fold/virulence"/>
</dbReference>
<keyword evidence="6" id="KW-1185">Reference proteome</keyword>
<gene>
    <name evidence="5" type="ORF">Xmir_00574</name>
</gene>
<feature type="signal peptide" evidence="3">
    <location>
        <begin position="1"/>
        <end position="41"/>
    </location>
</feature>
<evidence type="ECO:0000313" key="6">
    <source>
        <dbReference type="Proteomes" id="UP000221980"/>
    </source>
</evidence>
<feature type="compositionally biased region" description="Low complexity" evidence="2">
    <location>
        <begin position="1346"/>
        <end position="1359"/>
    </location>
</feature>
<evidence type="ECO:0000313" key="5">
    <source>
        <dbReference type="EMBL" id="PHM50394.1"/>
    </source>
</evidence>
<comment type="caution">
    <text evidence="5">The sequence shown here is derived from an EMBL/GenBank/DDBJ whole genome shotgun (WGS) entry which is preliminary data.</text>
</comment>
<organism evidence="5 6">
    <name type="scientific">Xenorhabdus miraniensis</name>
    <dbReference type="NCBI Taxonomy" id="351674"/>
    <lineage>
        <taxon>Bacteria</taxon>
        <taxon>Pseudomonadati</taxon>
        <taxon>Pseudomonadota</taxon>
        <taxon>Gammaproteobacteria</taxon>
        <taxon>Enterobacterales</taxon>
        <taxon>Morganellaceae</taxon>
        <taxon>Xenorhabdus</taxon>
    </lineage>
</organism>
<dbReference type="GO" id="GO:0003824">
    <property type="term" value="F:catalytic activity"/>
    <property type="evidence" value="ECO:0007669"/>
    <property type="project" value="UniProtKB-ARBA"/>
</dbReference>
<dbReference type="Pfam" id="PF05860">
    <property type="entry name" value="TPS"/>
    <property type="match status" value="1"/>
</dbReference>
<keyword evidence="3" id="KW-0732">Signal</keyword>
<dbReference type="InterPro" id="IPR025157">
    <property type="entry name" value="Hemagglutinin_rpt"/>
</dbReference>
<feature type="region of interest" description="Disordered" evidence="2">
    <location>
        <begin position="1193"/>
        <end position="1231"/>
    </location>
</feature>
<dbReference type="Gene3D" id="2.160.20.10">
    <property type="entry name" value="Single-stranded right-handed beta-helix, Pectin lyase-like"/>
    <property type="match status" value="1"/>
</dbReference>
<evidence type="ECO:0000256" key="2">
    <source>
        <dbReference type="SAM" id="MobiDB-lite"/>
    </source>
</evidence>
<feature type="compositionally biased region" description="Polar residues" evidence="2">
    <location>
        <begin position="1331"/>
        <end position="1345"/>
    </location>
</feature>
<keyword evidence="1" id="KW-0800">Toxin</keyword>
<dbReference type="Proteomes" id="UP000221980">
    <property type="component" value="Unassembled WGS sequence"/>
</dbReference>